<dbReference type="RefSeq" id="WP_309955445.1">
    <property type="nucleotide sequence ID" value="NZ_JAVDUJ010000001.1"/>
</dbReference>
<evidence type="ECO:0000256" key="5">
    <source>
        <dbReference type="ARBA" id="ARBA00022908"/>
    </source>
</evidence>
<feature type="domain" description="Core-binding (CB)" evidence="11">
    <location>
        <begin position="53"/>
        <end position="147"/>
    </location>
</feature>
<comment type="caution">
    <text evidence="12">The sequence shown here is derived from an EMBL/GenBank/DDBJ whole genome shotgun (WGS) entry which is preliminary data.</text>
</comment>
<dbReference type="InterPro" id="IPR023009">
    <property type="entry name" value="Tyrosine_recombinase_XerC/XerD"/>
</dbReference>
<dbReference type="InterPro" id="IPR011010">
    <property type="entry name" value="DNA_brk_join_enz"/>
</dbReference>
<accession>A0ABU1T2I7</accession>
<dbReference type="SUPFAM" id="SSF56349">
    <property type="entry name" value="DNA breaking-rejoining enzymes"/>
    <property type="match status" value="1"/>
</dbReference>
<feature type="active site" description="O-(3'-phospho-DNA)-tyrosine intermediate" evidence="9">
    <location>
        <position position="336"/>
    </location>
</feature>
<feature type="active site" evidence="9">
    <location>
        <position position="212"/>
    </location>
</feature>
<dbReference type="PANTHER" id="PTHR30349">
    <property type="entry name" value="PHAGE INTEGRASE-RELATED"/>
    <property type="match status" value="1"/>
</dbReference>
<dbReference type="PANTHER" id="PTHR30349:SF77">
    <property type="entry name" value="TYROSINE RECOMBINASE XERC"/>
    <property type="match status" value="1"/>
</dbReference>
<dbReference type="InterPro" id="IPR013762">
    <property type="entry name" value="Integrase-like_cat_sf"/>
</dbReference>
<feature type="active site" evidence="9">
    <location>
        <position position="327"/>
    </location>
</feature>
<evidence type="ECO:0000256" key="1">
    <source>
        <dbReference type="ARBA" id="ARBA00004496"/>
    </source>
</evidence>
<evidence type="ECO:0000256" key="6">
    <source>
        <dbReference type="ARBA" id="ARBA00023125"/>
    </source>
</evidence>
<keyword evidence="8 9" id="KW-0131">Cell cycle</keyword>
<dbReference type="InterPro" id="IPR004107">
    <property type="entry name" value="Integrase_SAM-like_N"/>
</dbReference>
<dbReference type="HAMAP" id="MF_01808">
    <property type="entry name" value="Recomb_XerC_XerD"/>
    <property type="match status" value="1"/>
</dbReference>
<evidence type="ECO:0000256" key="4">
    <source>
        <dbReference type="ARBA" id="ARBA00022829"/>
    </source>
</evidence>
<keyword evidence="5 9" id="KW-0229">DNA integration</keyword>
<evidence type="ECO:0000256" key="2">
    <source>
        <dbReference type="ARBA" id="ARBA00022490"/>
    </source>
</evidence>
<dbReference type="EMBL" id="JAVDUJ010000001">
    <property type="protein sequence ID" value="MDR6939091.1"/>
    <property type="molecule type" value="Genomic_DNA"/>
</dbReference>
<evidence type="ECO:0000256" key="7">
    <source>
        <dbReference type="ARBA" id="ARBA00023172"/>
    </source>
</evidence>
<dbReference type="Gene3D" id="1.10.443.10">
    <property type="entry name" value="Intergrase catalytic core"/>
    <property type="match status" value="1"/>
</dbReference>
<organism evidence="12 13">
    <name type="scientific">Arcanobacterium hippocoleae</name>
    <dbReference type="NCBI Taxonomy" id="149017"/>
    <lineage>
        <taxon>Bacteria</taxon>
        <taxon>Bacillati</taxon>
        <taxon>Actinomycetota</taxon>
        <taxon>Actinomycetes</taxon>
        <taxon>Actinomycetales</taxon>
        <taxon>Actinomycetaceae</taxon>
        <taxon>Arcanobacterium</taxon>
    </lineage>
</organism>
<sequence length="355" mass="39481">MGLQQTRQNARKTQFACEQKQHQKFAESEKNNLRTTEQNPAVQPVHLSSAALSVIHEIIAKYENELLVRRGYSKHTARAYCQEIVSFLTFLLEQNAGATDQEIFAQLRSTDILDLRSWLAGKSARNQAKATIARSVAGVRSFSAWACKNGIFSTDPALRLKTPKTVSKLPRVLSVAQIRALLAHLQKTATDKNPVSVRNWAIFELLYASGIRVSECCALNVHDLQIGMLHVFGKGGKERVVPFGIPAQRAIDAWLQVRREIANDPQALFVGQHGQRIDPRIVRKELSKATLVANVPNISPHDLRHSAATHMLSGGSDLRSVQEVLGHSSLGTTQRYTHITTERLQAVFQQAHPRA</sequence>
<reference evidence="12 13" key="1">
    <citation type="submission" date="2023-07" db="EMBL/GenBank/DDBJ databases">
        <title>Sequencing the genomes of 1000 actinobacteria strains.</title>
        <authorList>
            <person name="Klenk H.-P."/>
        </authorList>
    </citation>
    <scope>NUCLEOTIDE SEQUENCE [LARGE SCALE GENOMIC DNA]</scope>
    <source>
        <strain evidence="12 13">DSM 15539</strain>
    </source>
</reference>
<evidence type="ECO:0000256" key="9">
    <source>
        <dbReference type="HAMAP-Rule" id="MF_01808"/>
    </source>
</evidence>
<comment type="function">
    <text evidence="9">Site-specific tyrosine recombinase, which acts by catalyzing the cutting and rejoining of the recombining DNA molecules. The XerC-XerD complex is essential to convert dimers of the bacterial chromosome into monomers to permit their segregation at cell division. It also contributes to the segregational stability of plasmids.</text>
</comment>
<dbReference type="Proteomes" id="UP001266099">
    <property type="component" value="Unassembled WGS sequence"/>
</dbReference>
<dbReference type="PROSITE" id="PS51900">
    <property type="entry name" value="CB"/>
    <property type="match status" value="1"/>
</dbReference>
<dbReference type="PROSITE" id="PS51898">
    <property type="entry name" value="TYR_RECOMBINASE"/>
    <property type="match status" value="1"/>
</dbReference>
<evidence type="ECO:0000256" key="8">
    <source>
        <dbReference type="ARBA" id="ARBA00023306"/>
    </source>
</evidence>
<protein>
    <recommendedName>
        <fullName evidence="9">Tyrosine recombinase XerC</fullName>
    </recommendedName>
</protein>
<keyword evidence="13" id="KW-1185">Reference proteome</keyword>
<dbReference type="InterPro" id="IPR050090">
    <property type="entry name" value="Tyrosine_recombinase_XerCD"/>
</dbReference>
<gene>
    <name evidence="9" type="primary">xerC</name>
    <name evidence="12" type="ORF">J2S36_000634</name>
</gene>
<keyword evidence="7 9" id="KW-0233">DNA recombination</keyword>
<dbReference type="CDD" id="cd00798">
    <property type="entry name" value="INT_XerDC_C"/>
    <property type="match status" value="1"/>
</dbReference>
<feature type="active site" evidence="9">
    <location>
        <position position="304"/>
    </location>
</feature>
<comment type="subcellular location">
    <subcellularLocation>
        <location evidence="1 9">Cytoplasm</location>
    </subcellularLocation>
</comment>
<proteinExistence type="inferred from homology"/>
<feature type="domain" description="Tyr recombinase" evidence="10">
    <location>
        <begin position="168"/>
        <end position="349"/>
    </location>
</feature>
<dbReference type="Pfam" id="PF00589">
    <property type="entry name" value="Phage_integrase"/>
    <property type="match status" value="1"/>
</dbReference>
<keyword evidence="4 9" id="KW-0159">Chromosome partition</keyword>
<comment type="subunit">
    <text evidence="9">Forms a cyclic heterotetrameric complex composed of two molecules of XerC and two molecules of XerD.</text>
</comment>
<dbReference type="Gene3D" id="1.10.150.130">
    <property type="match status" value="1"/>
</dbReference>
<comment type="similarity">
    <text evidence="9">Belongs to the 'phage' integrase family. XerC subfamily.</text>
</comment>
<dbReference type="InterPro" id="IPR010998">
    <property type="entry name" value="Integrase_recombinase_N"/>
</dbReference>
<feature type="active site" evidence="9">
    <location>
        <position position="301"/>
    </location>
</feature>
<evidence type="ECO:0000313" key="13">
    <source>
        <dbReference type="Proteomes" id="UP001266099"/>
    </source>
</evidence>
<name>A0ABU1T2I7_9ACTO</name>
<evidence type="ECO:0000259" key="10">
    <source>
        <dbReference type="PROSITE" id="PS51898"/>
    </source>
</evidence>
<evidence type="ECO:0000256" key="3">
    <source>
        <dbReference type="ARBA" id="ARBA00022618"/>
    </source>
</evidence>
<dbReference type="Pfam" id="PF02899">
    <property type="entry name" value="Phage_int_SAM_1"/>
    <property type="match status" value="1"/>
</dbReference>
<feature type="active site" evidence="9">
    <location>
        <position position="234"/>
    </location>
</feature>
<dbReference type="InterPro" id="IPR002104">
    <property type="entry name" value="Integrase_catalytic"/>
</dbReference>
<dbReference type="InterPro" id="IPR044068">
    <property type="entry name" value="CB"/>
</dbReference>
<evidence type="ECO:0000313" key="12">
    <source>
        <dbReference type="EMBL" id="MDR6939091.1"/>
    </source>
</evidence>
<keyword evidence="6 9" id="KW-0238">DNA-binding</keyword>
<evidence type="ECO:0000259" key="11">
    <source>
        <dbReference type="PROSITE" id="PS51900"/>
    </source>
</evidence>
<dbReference type="SUPFAM" id="SSF47823">
    <property type="entry name" value="lambda integrase-like, N-terminal domain"/>
    <property type="match status" value="1"/>
</dbReference>
<keyword evidence="3 9" id="KW-0132">Cell division</keyword>
<keyword evidence="2 9" id="KW-0963">Cytoplasm</keyword>